<dbReference type="EMBL" id="WVTA01000002">
    <property type="protein sequence ID" value="KAK3216071.1"/>
    <property type="molecule type" value="Genomic_DNA"/>
</dbReference>
<name>A0AAN6M8C9_9PLEO</name>
<accession>A0AAN6M8C9</accession>
<dbReference type="Proteomes" id="UP001280581">
    <property type="component" value="Unassembled WGS sequence"/>
</dbReference>
<sequence>MVSTSKPTVKPKPALAARERDRRSRKVPVQEIGSDGSAVQKAGDPKMEKEKRVELIDCGCESLCKICMRRQNHVICDYDGTAEANEHEMDDNEIPVDGPVQWSEEDEDLTNSEYGDMKGTASKTMEKAYKASKGAHKAAKKARKAARKAYRATGKGQMASRRALGREAKELRPPWRVQDG</sequence>
<evidence type="ECO:0000256" key="1">
    <source>
        <dbReference type="SAM" id="MobiDB-lite"/>
    </source>
</evidence>
<organism evidence="2 3">
    <name type="scientific">Pseudopithomyces chartarum</name>
    <dbReference type="NCBI Taxonomy" id="1892770"/>
    <lineage>
        <taxon>Eukaryota</taxon>
        <taxon>Fungi</taxon>
        <taxon>Dikarya</taxon>
        <taxon>Ascomycota</taxon>
        <taxon>Pezizomycotina</taxon>
        <taxon>Dothideomycetes</taxon>
        <taxon>Pleosporomycetidae</taxon>
        <taxon>Pleosporales</taxon>
        <taxon>Massarineae</taxon>
        <taxon>Didymosphaeriaceae</taxon>
        <taxon>Pseudopithomyces</taxon>
    </lineage>
</organism>
<protein>
    <submittedName>
        <fullName evidence="2">Uncharacterized protein</fullName>
    </submittedName>
</protein>
<gene>
    <name evidence="2" type="ORF">GRF29_8g2003549</name>
</gene>
<feature type="region of interest" description="Disordered" evidence="1">
    <location>
        <begin position="149"/>
        <end position="180"/>
    </location>
</feature>
<evidence type="ECO:0000313" key="2">
    <source>
        <dbReference type="EMBL" id="KAK3216071.1"/>
    </source>
</evidence>
<evidence type="ECO:0000313" key="3">
    <source>
        <dbReference type="Proteomes" id="UP001280581"/>
    </source>
</evidence>
<feature type="compositionally biased region" description="Basic and acidic residues" evidence="1">
    <location>
        <begin position="164"/>
        <end position="180"/>
    </location>
</feature>
<dbReference type="AlphaFoldDB" id="A0AAN6M8C9"/>
<reference evidence="2 3" key="1">
    <citation type="submission" date="2021-02" db="EMBL/GenBank/DDBJ databases">
        <title>Genome assembly of Pseudopithomyces chartarum.</title>
        <authorList>
            <person name="Jauregui R."/>
            <person name="Singh J."/>
            <person name="Voisey C."/>
        </authorList>
    </citation>
    <scope>NUCLEOTIDE SEQUENCE [LARGE SCALE GENOMIC DNA]</scope>
    <source>
        <strain evidence="2 3">AGR01</strain>
    </source>
</reference>
<feature type="region of interest" description="Disordered" evidence="1">
    <location>
        <begin position="1"/>
        <end position="48"/>
    </location>
</feature>
<proteinExistence type="predicted"/>
<comment type="caution">
    <text evidence="2">The sequence shown here is derived from an EMBL/GenBank/DDBJ whole genome shotgun (WGS) entry which is preliminary data.</text>
</comment>
<keyword evidence="3" id="KW-1185">Reference proteome</keyword>